<dbReference type="InterPro" id="IPR050859">
    <property type="entry name" value="Class-I_PLP-dep_aminotransf"/>
</dbReference>
<dbReference type="GO" id="GO:1901605">
    <property type="term" value="P:alpha-amino acid metabolic process"/>
    <property type="evidence" value="ECO:0007669"/>
    <property type="project" value="TreeGrafter"/>
</dbReference>
<dbReference type="GO" id="GO:0030170">
    <property type="term" value="F:pyridoxal phosphate binding"/>
    <property type="evidence" value="ECO:0007669"/>
    <property type="project" value="InterPro"/>
</dbReference>
<dbReference type="OrthoDB" id="9802328at2"/>
<dbReference type="InterPro" id="IPR004839">
    <property type="entry name" value="Aminotransferase_I/II_large"/>
</dbReference>
<evidence type="ECO:0000313" key="6">
    <source>
        <dbReference type="EMBL" id="QDV54715.1"/>
    </source>
</evidence>
<dbReference type="PANTHER" id="PTHR42790">
    <property type="entry name" value="AMINOTRANSFERASE"/>
    <property type="match status" value="1"/>
</dbReference>
<keyword evidence="7" id="KW-1185">Reference proteome</keyword>
<dbReference type="Proteomes" id="UP000316770">
    <property type="component" value="Chromosome"/>
</dbReference>
<comment type="cofactor">
    <cofactor evidence="1">
        <name>pyridoxal 5'-phosphate</name>
        <dbReference type="ChEBI" id="CHEBI:597326"/>
    </cofactor>
</comment>
<dbReference type="Gene3D" id="3.40.640.10">
    <property type="entry name" value="Type I PLP-dependent aspartate aminotransferase-like (Major domain)"/>
    <property type="match status" value="1"/>
</dbReference>
<dbReference type="PANTHER" id="PTHR42790:SF19">
    <property type="entry name" value="KYNURENINE_ALPHA-AMINOADIPATE AMINOTRANSFERASE, MITOCHONDRIAL"/>
    <property type="match status" value="1"/>
</dbReference>
<gene>
    <name evidence="6" type="primary">lysN</name>
    <name evidence="6" type="ORF">Mal33_06720</name>
</gene>
<dbReference type="GO" id="GO:0047536">
    <property type="term" value="F:2-aminoadipate transaminase activity"/>
    <property type="evidence" value="ECO:0007669"/>
    <property type="project" value="UniProtKB-EC"/>
</dbReference>
<feature type="domain" description="Aminotransferase class I/classII large" evidence="5">
    <location>
        <begin position="103"/>
        <end position="469"/>
    </location>
</feature>
<dbReference type="EMBL" id="CP036318">
    <property type="protein sequence ID" value="QDV54715.1"/>
    <property type="molecule type" value="Genomic_DNA"/>
</dbReference>
<name>A0A518INQ7_9BACT</name>
<dbReference type="Gene3D" id="3.90.1150.10">
    <property type="entry name" value="Aspartate Aminotransferase, domain 1"/>
    <property type="match status" value="1"/>
</dbReference>
<dbReference type="CDD" id="cd00609">
    <property type="entry name" value="AAT_like"/>
    <property type="match status" value="1"/>
</dbReference>
<dbReference type="InterPro" id="IPR015422">
    <property type="entry name" value="PyrdxlP-dep_Trfase_small"/>
</dbReference>
<accession>A0A518INQ7</accession>
<dbReference type="InterPro" id="IPR015421">
    <property type="entry name" value="PyrdxlP-dep_Trfase_major"/>
</dbReference>
<dbReference type="AlphaFoldDB" id="A0A518INQ7"/>
<keyword evidence="4" id="KW-0663">Pyridoxal phosphate</keyword>
<dbReference type="InterPro" id="IPR015424">
    <property type="entry name" value="PyrdxlP-dep_Trfase"/>
</dbReference>
<evidence type="ECO:0000256" key="1">
    <source>
        <dbReference type="ARBA" id="ARBA00001933"/>
    </source>
</evidence>
<reference evidence="6 7" key="1">
    <citation type="submission" date="2019-02" db="EMBL/GenBank/DDBJ databases">
        <title>Deep-cultivation of Planctomycetes and their phenomic and genomic characterization uncovers novel biology.</title>
        <authorList>
            <person name="Wiegand S."/>
            <person name="Jogler M."/>
            <person name="Boedeker C."/>
            <person name="Pinto D."/>
            <person name="Vollmers J."/>
            <person name="Rivas-Marin E."/>
            <person name="Kohn T."/>
            <person name="Peeters S.H."/>
            <person name="Heuer A."/>
            <person name="Rast P."/>
            <person name="Oberbeckmann S."/>
            <person name="Bunk B."/>
            <person name="Jeske O."/>
            <person name="Meyerdierks A."/>
            <person name="Storesund J.E."/>
            <person name="Kallscheuer N."/>
            <person name="Luecker S."/>
            <person name="Lage O.M."/>
            <person name="Pohl T."/>
            <person name="Merkel B.J."/>
            <person name="Hornburger P."/>
            <person name="Mueller R.-W."/>
            <person name="Bruemmer F."/>
            <person name="Labrenz M."/>
            <person name="Spormann A.M."/>
            <person name="Op den Camp H."/>
            <person name="Overmann J."/>
            <person name="Amann R."/>
            <person name="Jetten M.S.M."/>
            <person name="Mascher T."/>
            <person name="Medema M.H."/>
            <person name="Devos D.P."/>
            <person name="Kaster A.-K."/>
            <person name="Ovreas L."/>
            <person name="Rohde M."/>
            <person name="Galperin M.Y."/>
            <person name="Jogler C."/>
        </authorList>
    </citation>
    <scope>NUCLEOTIDE SEQUENCE [LARGE SCALE GENOMIC DNA]</scope>
    <source>
        <strain evidence="6 7">Mal33</strain>
    </source>
</reference>
<protein>
    <submittedName>
        <fullName evidence="6">2-aminoadipate transaminase</fullName>
        <ecNumber evidence="6">2.6.1.39</ecNumber>
    </submittedName>
</protein>
<proteinExistence type="predicted"/>
<dbReference type="SUPFAM" id="SSF53383">
    <property type="entry name" value="PLP-dependent transferases"/>
    <property type="match status" value="1"/>
</dbReference>
<organism evidence="6 7">
    <name type="scientific">Rosistilla oblonga</name>
    <dbReference type="NCBI Taxonomy" id="2527990"/>
    <lineage>
        <taxon>Bacteria</taxon>
        <taxon>Pseudomonadati</taxon>
        <taxon>Planctomycetota</taxon>
        <taxon>Planctomycetia</taxon>
        <taxon>Pirellulales</taxon>
        <taxon>Pirellulaceae</taxon>
        <taxon>Rosistilla</taxon>
    </lineage>
</organism>
<evidence type="ECO:0000259" key="5">
    <source>
        <dbReference type="Pfam" id="PF00155"/>
    </source>
</evidence>
<evidence type="ECO:0000256" key="3">
    <source>
        <dbReference type="ARBA" id="ARBA00022679"/>
    </source>
</evidence>
<dbReference type="EC" id="2.6.1.39" evidence="6"/>
<evidence type="ECO:0000256" key="2">
    <source>
        <dbReference type="ARBA" id="ARBA00022576"/>
    </source>
</evidence>
<keyword evidence="2 6" id="KW-0032">Aminotransferase</keyword>
<sequence length="493" mass="54568">MGTFTIATSAGSRFMRRRSGGSRTRDENFCHYHSEAINLGNPRPDRFVNMNCFHFTRSEIKRVFQRMNLHNSTHEQLLSPRGTRASEQPISQLMSAALANPGIISLAAGFVDNATLPLEFVSEAAQNVLGDTATGRLALQYGTNNGPQELRQAIARRNFSNNADDLADRMILTAGSNQLLHLVAECVFDEGDIVLCAAPTYFVFLGLLKDMGVRAFGIEADDQGMIPESLDQGLQQLADNNELHRVKSVYLIPYCDNPGGSTVPEARRQELIAVMKKWQQQSPILLLVDNAYRDLRYSGEDIPTLTDLGADPELTVESGTFSKNFGPGIRVGWGVMPRWLFDSARRFKSVIDFGSAHLNQQLMLNILKSGRFDEQVQRLQTAYAGKLQVMLEACDTHLAEIPGVEYRRPIGGLYVWLELPPGVDAGSDSPLWKQCIERGVLYVPGEFCYPSEGAAVRKNTIRLSFGVQPESQIRDGIKLLSEAITAVMNPANV</sequence>
<evidence type="ECO:0000313" key="7">
    <source>
        <dbReference type="Proteomes" id="UP000316770"/>
    </source>
</evidence>
<keyword evidence="3 6" id="KW-0808">Transferase</keyword>
<evidence type="ECO:0000256" key="4">
    <source>
        <dbReference type="ARBA" id="ARBA00022898"/>
    </source>
</evidence>
<dbReference type="Pfam" id="PF00155">
    <property type="entry name" value="Aminotran_1_2"/>
    <property type="match status" value="1"/>
</dbReference>